<dbReference type="SUPFAM" id="SSF52540">
    <property type="entry name" value="P-loop containing nucleoside triphosphate hydrolases"/>
    <property type="match status" value="1"/>
</dbReference>
<evidence type="ECO:0000256" key="5">
    <source>
        <dbReference type="ARBA" id="ARBA00023136"/>
    </source>
</evidence>
<gene>
    <name evidence="7" type="ORF">NWE73_08635</name>
</gene>
<keyword evidence="5" id="KW-0472">Membrane</keyword>
<comment type="caution">
    <text evidence="7">The sequence shown here is derived from an EMBL/GenBank/DDBJ whole genome shotgun (WGS) entry which is preliminary data.</text>
</comment>
<organism evidence="7 8">
    <name type="scientific">Bdellovibrio svalbardensis</name>
    <dbReference type="NCBI Taxonomy" id="2972972"/>
    <lineage>
        <taxon>Bacteria</taxon>
        <taxon>Pseudomonadati</taxon>
        <taxon>Bdellovibrionota</taxon>
        <taxon>Bdellovibrionia</taxon>
        <taxon>Bdellovibrionales</taxon>
        <taxon>Pseudobdellovibrionaceae</taxon>
        <taxon>Bdellovibrio</taxon>
    </lineage>
</organism>
<dbReference type="CDD" id="cd01127">
    <property type="entry name" value="TrwB_TraG_TraD_VirD4"/>
    <property type="match status" value="1"/>
</dbReference>
<dbReference type="RefSeq" id="WP_277577905.1">
    <property type="nucleotide sequence ID" value="NZ_JANRMI010000002.1"/>
</dbReference>
<evidence type="ECO:0000313" key="8">
    <source>
        <dbReference type="Proteomes" id="UP001152321"/>
    </source>
</evidence>
<evidence type="ECO:0000259" key="6">
    <source>
        <dbReference type="Pfam" id="PF12696"/>
    </source>
</evidence>
<dbReference type="Pfam" id="PF12696">
    <property type="entry name" value="TraG-D_C"/>
    <property type="match status" value="1"/>
</dbReference>
<name>A0ABT6DI11_9BACT</name>
<keyword evidence="4" id="KW-1133">Transmembrane helix</keyword>
<dbReference type="PANTHER" id="PTHR37937:SF1">
    <property type="entry name" value="CONJUGATIVE TRANSFER: DNA TRANSPORT"/>
    <property type="match status" value="1"/>
</dbReference>
<protein>
    <submittedName>
        <fullName evidence="7">TraM recognition domain-containing protein</fullName>
    </submittedName>
</protein>
<keyword evidence="2" id="KW-1003">Cell membrane</keyword>
<reference evidence="7" key="1">
    <citation type="submission" date="2022-08" db="EMBL/GenBank/DDBJ databases">
        <title>Novel Bdellovibrio Species Isolated from Svalbard: Designation Bdellovibrio svalbardensis.</title>
        <authorList>
            <person name="Mitchell R.J."/>
            <person name="Choi S.Y."/>
        </authorList>
    </citation>
    <scope>NUCLEOTIDE SEQUENCE</scope>
    <source>
        <strain evidence="7">PAP01</strain>
    </source>
</reference>
<dbReference type="InterPro" id="IPR032689">
    <property type="entry name" value="TraG-D_C"/>
</dbReference>
<evidence type="ECO:0000256" key="3">
    <source>
        <dbReference type="ARBA" id="ARBA00022692"/>
    </source>
</evidence>
<feature type="domain" description="TraD/TraG TraM recognition site" evidence="6">
    <location>
        <begin position="299"/>
        <end position="389"/>
    </location>
</feature>
<dbReference type="PANTHER" id="PTHR37937">
    <property type="entry name" value="CONJUGATIVE TRANSFER: DNA TRANSPORT"/>
    <property type="match status" value="1"/>
</dbReference>
<evidence type="ECO:0000313" key="7">
    <source>
        <dbReference type="EMBL" id="MDG0816426.1"/>
    </source>
</evidence>
<evidence type="ECO:0000256" key="1">
    <source>
        <dbReference type="ARBA" id="ARBA00004651"/>
    </source>
</evidence>
<dbReference type="EMBL" id="JANRMI010000002">
    <property type="protein sequence ID" value="MDG0816426.1"/>
    <property type="molecule type" value="Genomic_DNA"/>
</dbReference>
<dbReference type="InterPro" id="IPR051539">
    <property type="entry name" value="T4SS-coupling_protein"/>
</dbReference>
<keyword evidence="8" id="KW-1185">Reference proteome</keyword>
<keyword evidence="3" id="KW-0812">Transmembrane</keyword>
<accession>A0ABT6DI11</accession>
<evidence type="ECO:0000256" key="2">
    <source>
        <dbReference type="ARBA" id="ARBA00022475"/>
    </source>
</evidence>
<sequence length="443" mass="50044">MLNLEILKRDLSSLLGFSPKEPNIQIGRIAGSFFQNEKLTDSELNHHVHIVGASGFGKTVLLTKIMKSRLTRGQGLLWIDLKGDVDTIQEMIKTVKESGRGKDLKIFSISHPELTGSYNLLQNGDATELRDKLMGSFEWSNEFYKDQAASYLLKLFMGLTWLREHQQYRFDLATVLESITNPEFVEELCLKIPESALQIKRLMEDLYSYINNKTSYENLSGLRAHLESLVLSNFGKFLKESPDGINLFQAVKNQQVAFIFLDSRRYKATAKAIGRLIVQDIIATSARIDAEIPKSKRKPFVCFIDEFADLATPDFISFPDRARSSKMSLVLSHQEIADLKAVDENFATRLTANMATLYAFLQSNPDSAEAIASRGGTKSVLRATEKTKRMLFWDVPTGEKSLRQTEEFNIHPNTIKSLGVGECVVIKKYPRAVAYKVRVNPEV</sequence>
<comment type="subcellular location">
    <subcellularLocation>
        <location evidence="1">Cell membrane</location>
        <topology evidence="1">Multi-pass membrane protein</topology>
    </subcellularLocation>
</comment>
<dbReference type="Gene3D" id="3.40.50.300">
    <property type="entry name" value="P-loop containing nucleotide triphosphate hydrolases"/>
    <property type="match status" value="2"/>
</dbReference>
<proteinExistence type="predicted"/>
<evidence type="ECO:0000256" key="4">
    <source>
        <dbReference type="ARBA" id="ARBA00022989"/>
    </source>
</evidence>
<dbReference type="Proteomes" id="UP001152321">
    <property type="component" value="Unassembled WGS sequence"/>
</dbReference>
<dbReference type="InterPro" id="IPR027417">
    <property type="entry name" value="P-loop_NTPase"/>
</dbReference>